<dbReference type="STRING" id="502779.C1GNW9"/>
<accession>C1GNW9</accession>
<sequence>MPPQSPKNRLTVREKVLHRLYGLILLKDTLRVPSRHETATRIPDISSSDEDTRKKMNTTAEAMLDEMIQEMKTDFKNDLTRAGPMYIHADSSADMTSTLADVGAVARVGMQAFEIASYLGSLSLSDPVYAIEPPPTTNPYQNLHPLQQQAPQFQFQFQLQSQSHDNIAISPSTPMPMPCRCPISIPIPNPIHHATPPAPLYSHFPSNPLPLPHSSSGNNTATAFQESNTIHKSNGQQQQASGSHLNSPAQRGRDASGEGPPSQQ</sequence>
<name>C1GNW9_PARBA</name>
<dbReference type="HOGENOM" id="CLU_1054103_0_0_1"/>
<keyword evidence="3" id="KW-1185">Reference proteome</keyword>
<dbReference type="KEGG" id="pbl:PAAG_00214"/>
<dbReference type="Proteomes" id="UP000002059">
    <property type="component" value="Partially assembled WGS sequence"/>
</dbReference>
<feature type="region of interest" description="Disordered" evidence="1">
    <location>
        <begin position="205"/>
        <end position="264"/>
    </location>
</feature>
<dbReference type="AlphaFoldDB" id="C1GNW9"/>
<dbReference type="GeneID" id="9101253"/>
<protein>
    <submittedName>
        <fullName evidence="2">Uncharacterized protein</fullName>
    </submittedName>
</protein>
<evidence type="ECO:0000313" key="2">
    <source>
        <dbReference type="EMBL" id="EEH35891.2"/>
    </source>
</evidence>
<evidence type="ECO:0000256" key="1">
    <source>
        <dbReference type="SAM" id="MobiDB-lite"/>
    </source>
</evidence>
<organism evidence="2 3">
    <name type="scientific">Paracoccidioides lutzii (strain ATCC MYA-826 / Pb01)</name>
    <name type="common">Paracoccidioides brasiliensis</name>
    <dbReference type="NCBI Taxonomy" id="502779"/>
    <lineage>
        <taxon>Eukaryota</taxon>
        <taxon>Fungi</taxon>
        <taxon>Dikarya</taxon>
        <taxon>Ascomycota</taxon>
        <taxon>Pezizomycotina</taxon>
        <taxon>Eurotiomycetes</taxon>
        <taxon>Eurotiomycetidae</taxon>
        <taxon>Onygenales</taxon>
        <taxon>Ajellomycetaceae</taxon>
        <taxon>Paracoccidioides</taxon>
    </lineage>
</organism>
<dbReference type="VEuPathDB" id="FungiDB:PAAG_00214"/>
<reference evidence="2 3" key="1">
    <citation type="journal article" date="2011" name="PLoS Genet.">
        <title>Comparative genomic analysis of human fungal pathogens causing paracoccidioidomycosis.</title>
        <authorList>
            <person name="Desjardins C.A."/>
            <person name="Champion M.D."/>
            <person name="Holder J.W."/>
            <person name="Muszewska A."/>
            <person name="Goldberg J."/>
            <person name="Bailao A.M."/>
            <person name="Brigido M.M."/>
            <person name="Ferreira M.E."/>
            <person name="Garcia A.M."/>
            <person name="Grynberg M."/>
            <person name="Gujja S."/>
            <person name="Heiman D.I."/>
            <person name="Henn M.R."/>
            <person name="Kodira C.D."/>
            <person name="Leon-Narvaez H."/>
            <person name="Longo L.V."/>
            <person name="Ma L.J."/>
            <person name="Malavazi I."/>
            <person name="Matsuo A.L."/>
            <person name="Morais F.V."/>
            <person name="Pereira M."/>
            <person name="Rodriguez-Brito S."/>
            <person name="Sakthikumar S."/>
            <person name="Salem-Izacc S.M."/>
            <person name="Sykes S.M."/>
            <person name="Teixeira M.M."/>
            <person name="Vallejo M.C."/>
            <person name="Walter M.E."/>
            <person name="Yandava C."/>
            <person name="Young S."/>
            <person name="Zeng Q."/>
            <person name="Zucker J."/>
            <person name="Felipe M.S."/>
            <person name="Goldman G.H."/>
            <person name="Haas B.J."/>
            <person name="McEwen J.G."/>
            <person name="Nino-Vega G."/>
            <person name="Puccia R."/>
            <person name="San-Blas G."/>
            <person name="Soares C.M."/>
            <person name="Birren B.W."/>
            <person name="Cuomo C.A."/>
        </authorList>
    </citation>
    <scope>NUCLEOTIDE SEQUENCE [LARGE SCALE GENOMIC DNA]</scope>
    <source>
        <strain evidence="3">ATCC MYA-826 / Pb01</strain>
    </source>
</reference>
<dbReference type="EMBL" id="KN293992">
    <property type="protein sequence ID" value="EEH35891.2"/>
    <property type="molecule type" value="Genomic_DNA"/>
</dbReference>
<dbReference type="OrthoDB" id="4851849at2759"/>
<proteinExistence type="predicted"/>
<evidence type="ECO:0000313" key="3">
    <source>
        <dbReference type="Proteomes" id="UP000002059"/>
    </source>
</evidence>
<gene>
    <name evidence="2" type="ORF">PAAG_00214</name>
</gene>
<feature type="compositionally biased region" description="Polar residues" evidence="1">
    <location>
        <begin position="217"/>
        <end position="249"/>
    </location>
</feature>
<dbReference type="RefSeq" id="XP_015700279.1">
    <property type="nucleotide sequence ID" value="XM_015843944.1"/>
</dbReference>
<feature type="compositionally biased region" description="Low complexity" evidence="1">
    <location>
        <begin position="205"/>
        <end position="216"/>
    </location>
</feature>